<evidence type="ECO:0000313" key="2">
    <source>
        <dbReference type="EMBL" id="KAF1760316.1"/>
    </source>
</evidence>
<dbReference type="InterPro" id="IPR001810">
    <property type="entry name" value="F-box_dom"/>
</dbReference>
<feature type="domain" description="F-box" evidence="1">
    <location>
        <begin position="4"/>
        <end position="59"/>
    </location>
</feature>
<dbReference type="GeneID" id="9806135"/>
<dbReference type="EMBL" id="WUAV01000003">
    <property type="protein sequence ID" value="KAF1760316.1"/>
    <property type="molecule type" value="Genomic_DNA"/>
</dbReference>
<dbReference type="Pfam" id="PF07735">
    <property type="entry name" value="FBA_2"/>
    <property type="match status" value="1"/>
</dbReference>
<dbReference type="Proteomes" id="UP000483820">
    <property type="component" value="Chromosome III"/>
</dbReference>
<dbReference type="InterPro" id="IPR053222">
    <property type="entry name" value="Zygotic_Embryogenesis-Asso"/>
</dbReference>
<evidence type="ECO:0000313" key="3">
    <source>
        <dbReference type="Proteomes" id="UP000483820"/>
    </source>
</evidence>
<gene>
    <name evidence="2" type="ORF">GCK72_008564</name>
</gene>
<dbReference type="AlphaFoldDB" id="A0A6A5H0L8"/>
<reference evidence="2 3" key="1">
    <citation type="submission" date="2019-12" db="EMBL/GenBank/DDBJ databases">
        <title>Chromosome-level assembly of the Caenorhabditis remanei genome.</title>
        <authorList>
            <person name="Teterina A.A."/>
            <person name="Willis J.H."/>
            <person name="Phillips P.C."/>
        </authorList>
    </citation>
    <scope>NUCLEOTIDE SEQUENCE [LARGE SCALE GENOMIC DNA]</scope>
    <source>
        <strain evidence="2 3">PX506</strain>
        <tissue evidence="2">Whole organism</tissue>
    </source>
</reference>
<dbReference type="PROSITE" id="PS50181">
    <property type="entry name" value="FBOX"/>
    <property type="match status" value="1"/>
</dbReference>
<proteinExistence type="predicted"/>
<dbReference type="PANTHER" id="PTHR22899:SF0">
    <property type="entry name" value="F-BOX ASSOCIATED DOMAIN-CONTAINING PROTEIN-RELATED"/>
    <property type="match status" value="1"/>
</dbReference>
<evidence type="ECO:0000259" key="1">
    <source>
        <dbReference type="PROSITE" id="PS50181"/>
    </source>
</evidence>
<comment type="caution">
    <text evidence="2">The sequence shown here is derived from an EMBL/GenBank/DDBJ whole genome shotgun (WGS) entry which is preliminary data.</text>
</comment>
<dbReference type="KEGG" id="crq:GCK72_008564"/>
<name>A0A6A5H0L8_CAERE</name>
<dbReference type="PANTHER" id="PTHR22899">
    <property type="entry name" value="CYCLIN-RELATED F-BOX FAMILY"/>
    <property type="match status" value="1"/>
</dbReference>
<dbReference type="RefSeq" id="XP_003094975.2">
    <property type="nucleotide sequence ID" value="XM_003094927.2"/>
</dbReference>
<organism evidence="2 3">
    <name type="scientific">Caenorhabditis remanei</name>
    <name type="common">Caenorhabditis vulgaris</name>
    <dbReference type="NCBI Taxonomy" id="31234"/>
    <lineage>
        <taxon>Eukaryota</taxon>
        <taxon>Metazoa</taxon>
        <taxon>Ecdysozoa</taxon>
        <taxon>Nematoda</taxon>
        <taxon>Chromadorea</taxon>
        <taxon>Rhabditida</taxon>
        <taxon>Rhabditina</taxon>
        <taxon>Rhabditomorpha</taxon>
        <taxon>Rhabditoidea</taxon>
        <taxon>Rhabditidae</taxon>
        <taxon>Peloderinae</taxon>
        <taxon>Caenorhabditis</taxon>
    </lineage>
</organism>
<dbReference type="InterPro" id="IPR012885">
    <property type="entry name" value="F-box_Sdz-33"/>
</dbReference>
<dbReference type="Pfam" id="PF00646">
    <property type="entry name" value="F-box"/>
    <property type="match status" value="1"/>
</dbReference>
<accession>A0A6A5H0L8</accession>
<sequence length="322" mass="37194">MEPTLQLLQLPETAIFKVIKNFPLRQLFEFSLVSSKTKNLVSSLGLEASDVDIYIWGSIRAAVYIGENYLDLDFYTDLNNLIATADMTLPVDAHFDFQDTRIQSSILFNFSNWLDHIQSVFCCKKPLDVYFCQGSERFELRSLKEAIGNVNAFHVSSELTDAYTKEVLKFLNAPSNMSLVRNPFEEVCQIQQVFIQNFEIIKFDDVFSLDDMLLINSQKVRFGRPTTHKQFNKFVKHWIRGSNPRLQRMSVSIDETDFVSRDVLLKGIRCVDVADEEQLEICRKYGINSDYMVEIRRKDGTPAVIATKDFQNVLYICFIAVH</sequence>
<dbReference type="CTD" id="9806135"/>
<protein>
    <recommendedName>
        <fullName evidence="1">F-box domain-containing protein</fullName>
    </recommendedName>
</protein>